<organism evidence="1 2">
    <name type="scientific">Deinococcus enclensis</name>
    <dbReference type="NCBI Taxonomy" id="1049582"/>
    <lineage>
        <taxon>Bacteria</taxon>
        <taxon>Thermotogati</taxon>
        <taxon>Deinococcota</taxon>
        <taxon>Deinococci</taxon>
        <taxon>Deinococcales</taxon>
        <taxon>Deinococcaceae</taxon>
        <taxon>Deinococcus</taxon>
    </lineage>
</organism>
<evidence type="ECO:0000313" key="1">
    <source>
        <dbReference type="EMBL" id="MDP9765452.1"/>
    </source>
</evidence>
<dbReference type="RefSeq" id="WP_307467498.1">
    <property type="nucleotide sequence ID" value="NZ_JAURUR010000011.1"/>
</dbReference>
<keyword evidence="2" id="KW-1185">Reference proteome</keyword>
<gene>
    <name evidence="1" type="ORF">QO006_002903</name>
</gene>
<proteinExistence type="predicted"/>
<comment type="caution">
    <text evidence="1">The sequence shown here is derived from an EMBL/GenBank/DDBJ whole genome shotgun (WGS) entry which is preliminary data.</text>
</comment>
<sequence>MPVAELKFFRQVNGRGQFGWVHVVAGDGSGQVTVDLDPGVEITSNGFVLSLENPEAVEWAQGAVEGCGEALELVQQEGLGPGGWARVLSIRGATVDTCRESVRIAALMTTWKALTGGLYPLTMAFRDDRWDVQRT</sequence>
<dbReference type="EMBL" id="JAURUR010000011">
    <property type="protein sequence ID" value="MDP9765452.1"/>
    <property type="molecule type" value="Genomic_DNA"/>
</dbReference>
<dbReference type="Proteomes" id="UP001232163">
    <property type="component" value="Unassembled WGS sequence"/>
</dbReference>
<accession>A0ABT9MFS7</accession>
<name>A0ABT9MFS7_9DEIO</name>
<protein>
    <submittedName>
        <fullName evidence="1">Uncharacterized protein</fullName>
    </submittedName>
</protein>
<evidence type="ECO:0000313" key="2">
    <source>
        <dbReference type="Proteomes" id="UP001232163"/>
    </source>
</evidence>
<reference evidence="1 2" key="1">
    <citation type="submission" date="2023-07" db="EMBL/GenBank/DDBJ databases">
        <title>Genomic Encyclopedia of Type Strains, Phase IV (KMG-IV): sequencing the most valuable type-strain genomes for metagenomic binning, comparative biology and taxonomic classification.</title>
        <authorList>
            <person name="Goeker M."/>
        </authorList>
    </citation>
    <scope>NUCLEOTIDE SEQUENCE [LARGE SCALE GENOMIC DNA]</scope>
    <source>
        <strain evidence="1 2">NIO-1023</strain>
    </source>
</reference>